<organism evidence="1 2">
    <name type="scientific">Genlisea aurea</name>
    <dbReference type="NCBI Taxonomy" id="192259"/>
    <lineage>
        <taxon>Eukaryota</taxon>
        <taxon>Viridiplantae</taxon>
        <taxon>Streptophyta</taxon>
        <taxon>Embryophyta</taxon>
        <taxon>Tracheophyta</taxon>
        <taxon>Spermatophyta</taxon>
        <taxon>Magnoliopsida</taxon>
        <taxon>eudicotyledons</taxon>
        <taxon>Gunneridae</taxon>
        <taxon>Pentapetalae</taxon>
        <taxon>asterids</taxon>
        <taxon>lamiids</taxon>
        <taxon>Lamiales</taxon>
        <taxon>Lentibulariaceae</taxon>
        <taxon>Genlisea</taxon>
    </lineage>
</organism>
<reference evidence="1 2" key="1">
    <citation type="journal article" date="2013" name="BMC Genomics">
        <title>The miniature genome of a carnivorous plant Genlisea aurea contains a low number of genes and short non-coding sequences.</title>
        <authorList>
            <person name="Leushkin E.V."/>
            <person name="Sutormin R.A."/>
            <person name="Nabieva E.R."/>
            <person name="Penin A.A."/>
            <person name="Kondrashov A.S."/>
            <person name="Logacheva M.D."/>
        </authorList>
    </citation>
    <scope>NUCLEOTIDE SEQUENCE [LARGE SCALE GENOMIC DNA]</scope>
</reference>
<gene>
    <name evidence="1" type="ORF">M569_11701</name>
</gene>
<dbReference type="Proteomes" id="UP000015453">
    <property type="component" value="Unassembled WGS sequence"/>
</dbReference>
<accession>S8DTE5</accession>
<dbReference type="AlphaFoldDB" id="S8DTE5"/>
<sequence>MAPDRTAMKKLVTVFFVLLVITCFVATWTDAARALPSEEFRLPSPPSENVMAYWIRRLASGPSPKGPGH</sequence>
<dbReference type="OrthoDB" id="908966at2759"/>
<keyword evidence="2" id="KW-1185">Reference proteome</keyword>
<name>S8DTE5_9LAMI</name>
<comment type="caution">
    <text evidence="1">The sequence shown here is derived from an EMBL/GenBank/DDBJ whole genome shotgun (WGS) entry which is preliminary data.</text>
</comment>
<protein>
    <submittedName>
        <fullName evidence="1">Uncharacterized protein</fullName>
    </submittedName>
</protein>
<dbReference type="EMBL" id="AUSU01005702">
    <property type="protein sequence ID" value="EPS63092.1"/>
    <property type="molecule type" value="Genomic_DNA"/>
</dbReference>
<evidence type="ECO:0000313" key="2">
    <source>
        <dbReference type="Proteomes" id="UP000015453"/>
    </source>
</evidence>
<evidence type="ECO:0000313" key="1">
    <source>
        <dbReference type="EMBL" id="EPS63092.1"/>
    </source>
</evidence>
<proteinExistence type="predicted"/>